<sequence length="93" mass="9888">MKIDKVFNSQVASSTQRPSSPAQVETAGKAKGLEPVISTSNQVIAQAQKELAELPEIDMEKVSAVKAALAKGDLKLDVETLSSAILEFHTGHE</sequence>
<dbReference type="Proteomes" id="UP000027192">
    <property type="component" value="Unassembled WGS sequence"/>
</dbReference>
<evidence type="ECO:0000256" key="4">
    <source>
        <dbReference type="ARBA" id="ARBA00022795"/>
    </source>
</evidence>
<dbReference type="InterPro" id="IPR031316">
    <property type="entry name" value="FlgM_C"/>
</dbReference>
<comment type="function">
    <text evidence="7">Responsible for the coupling of flagellin expression to flagellar assembly by preventing expression of the flagellin genes when a component of the middle class of proteins is defective. It negatively regulates flagellar genes by inhibiting the activity of FliA by directly binding to FliA.</text>
</comment>
<evidence type="ECO:0000256" key="1">
    <source>
        <dbReference type="ARBA" id="ARBA00005322"/>
    </source>
</evidence>
<dbReference type="OrthoDB" id="6401214at2"/>
<evidence type="ECO:0000256" key="2">
    <source>
        <dbReference type="ARBA" id="ARBA00017823"/>
    </source>
</evidence>
<evidence type="ECO:0000256" key="3">
    <source>
        <dbReference type="ARBA" id="ARBA00022491"/>
    </source>
</evidence>
<protein>
    <recommendedName>
        <fullName evidence="2">Negative regulator of flagellin synthesis</fullName>
    </recommendedName>
    <alternativeName>
        <fullName evidence="8">Anti-sigma-28 factor</fullName>
    </alternativeName>
</protein>
<dbReference type="SUPFAM" id="SSF101498">
    <property type="entry name" value="Anti-sigma factor FlgM"/>
    <property type="match status" value="1"/>
</dbReference>
<evidence type="ECO:0000256" key="9">
    <source>
        <dbReference type="SAM" id="MobiDB-lite"/>
    </source>
</evidence>
<evidence type="ECO:0000256" key="8">
    <source>
        <dbReference type="ARBA" id="ARBA00030117"/>
    </source>
</evidence>
<dbReference type="NCBIfam" id="TIGR03824">
    <property type="entry name" value="FlgM_jcvi"/>
    <property type="match status" value="1"/>
</dbReference>
<keyword evidence="12" id="KW-1185">Reference proteome</keyword>
<dbReference type="GO" id="GO:0044781">
    <property type="term" value="P:bacterial-type flagellum organization"/>
    <property type="evidence" value="ECO:0007669"/>
    <property type="project" value="UniProtKB-KW"/>
</dbReference>
<keyword evidence="4" id="KW-1005">Bacterial flagellum biogenesis</keyword>
<name>A0A066RP61_9GAMM</name>
<dbReference type="EMBL" id="JMIB01000010">
    <property type="protein sequence ID" value="KDM92225.1"/>
    <property type="molecule type" value="Genomic_DNA"/>
</dbReference>
<accession>A0A066RP61</accession>
<reference evidence="11 12" key="1">
    <citation type="submission" date="2014-04" db="EMBL/GenBank/DDBJ databases">
        <title>Draft genome sequence of Photobacterium halotolerans S2753: a solonamide, ngercheumicin and holomycin producer.</title>
        <authorList>
            <person name="Machado H.R."/>
            <person name="Gram L."/>
        </authorList>
    </citation>
    <scope>NUCLEOTIDE SEQUENCE [LARGE SCALE GENOMIC DNA]</scope>
    <source>
        <strain evidence="11 12">S2753</strain>
    </source>
</reference>
<dbReference type="GO" id="GO:0045892">
    <property type="term" value="P:negative regulation of DNA-templated transcription"/>
    <property type="evidence" value="ECO:0007669"/>
    <property type="project" value="InterPro"/>
</dbReference>
<evidence type="ECO:0000256" key="5">
    <source>
        <dbReference type="ARBA" id="ARBA00023015"/>
    </source>
</evidence>
<proteinExistence type="inferred from homology"/>
<dbReference type="Pfam" id="PF04316">
    <property type="entry name" value="FlgM"/>
    <property type="match status" value="1"/>
</dbReference>
<dbReference type="InterPro" id="IPR035890">
    <property type="entry name" value="Anti-sigma-28_factor_FlgM_sf"/>
</dbReference>
<dbReference type="InterPro" id="IPR007412">
    <property type="entry name" value="FlgM"/>
</dbReference>
<feature type="region of interest" description="Disordered" evidence="9">
    <location>
        <begin position="1"/>
        <end position="33"/>
    </location>
</feature>
<evidence type="ECO:0000313" key="12">
    <source>
        <dbReference type="Proteomes" id="UP000027192"/>
    </source>
</evidence>
<keyword evidence="5" id="KW-0805">Transcription regulation</keyword>
<evidence type="ECO:0000259" key="10">
    <source>
        <dbReference type="Pfam" id="PF04316"/>
    </source>
</evidence>
<evidence type="ECO:0000256" key="7">
    <source>
        <dbReference type="ARBA" id="ARBA00024739"/>
    </source>
</evidence>
<evidence type="ECO:0000256" key="6">
    <source>
        <dbReference type="ARBA" id="ARBA00023163"/>
    </source>
</evidence>
<keyword evidence="6" id="KW-0804">Transcription</keyword>
<comment type="caution">
    <text evidence="11">The sequence shown here is derived from an EMBL/GenBank/DDBJ whole genome shotgun (WGS) entry which is preliminary data.</text>
</comment>
<keyword evidence="3" id="KW-0678">Repressor</keyword>
<dbReference type="RefSeq" id="WP_036750610.1">
    <property type="nucleotide sequence ID" value="NZ_JAGSGC010000012.1"/>
</dbReference>
<dbReference type="STRING" id="1654360.EA58_06960"/>
<organism evidence="11 12">
    <name type="scientific">Photobacterium galatheae</name>
    <dbReference type="NCBI Taxonomy" id="1654360"/>
    <lineage>
        <taxon>Bacteria</taxon>
        <taxon>Pseudomonadati</taxon>
        <taxon>Pseudomonadota</taxon>
        <taxon>Gammaproteobacteria</taxon>
        <taxon>Vibrionales</taxon>
        <taxon>Vibrionaceae</taxon>
        <taxon>Photobacterium</taxon>
    </lineage>
</organism>
<comment type="similarity">
    <text evidence="1">Belongs to the FlgM family.</text>
</comment>
<gene>
    <name evidence="11" type="ORF">EA58_06960</name>
</gene>
<feature type="compositionally biased region" description="Polar residues" evidence="9">
    <location>
        <begin position="7"/>
        <end position="23"/>
    </location>
</feature>
<dbReference type="AlphaFoldDB" id="A0A066RP61"/>
<feature type="domain" description="Anti-sigma-28 factor FlgM C-terminal" evidence="10">
    <location>
        <begin position="37"/>
        <end position="86"/>
    </location>
</feature>
<evidence type="ECO:0000313" key="11">
    <source>
        <dbReference type="EMBL" id="KDM92225.1"/>
    </source>
</evidence>